<evidence type="ECO:0000256" key="2">
    <source>
        <dbReference type="ARBA" id="ARBA00001460"/>
    </source>
</evidence>
<evidence type="ECO:0000256" key="12">
    <source>
        <dbReference type="ARBA" id="ARBA00022840"/>
    </source>
</evidence>
<dbReference type="PATRIC" id="fig|42256.3.peg.1935"/>
<comment type="subcellular location">
    <subcellularLocation>
        <location evidence="3 15">Cytoplasm</location>
    </subcellularLocation>
</comment>
<dbReference type="EC" id="3.6.1.31" evidence="15"/>
<proteinExistence type="inferred from homology"/>
<dbReference type="CDD" id="cd11534">
    <property type="entry name" value="NTP-PPase_HisIE_like"/>
    <property type="match status" value="1"/>
</dbReference>
<evidence type="ECO:0000313" key="17">
    <source>
        <dbReference type="EMBL" id="AHY47186.1"/>
    </source>
</evidence>
<evidence type="ECO:0000256" key="10">
    <source>
        <dbReference type="ARBA" id="ARBA00022741"/>
    </source>
</evidence>
<dbReference type="InterPro" id="IPR026660">
    <property type="entry name" value="PRA-CH"/>
</dbReference>
<feature type="region of interest" description="Phosphoribosyl-AMP cyclohydrolase" evidence="15">
    <location>
        <begin position="1"/>
        <end position="129"/>
    </location>
</feature>
<evidence type="ECO:0000256" key="8">
    <source>
        <dbReference type="ARBA" id="ARBA00022490"/>
    </source>
</evidence>
<evidence type="ECO:0000256" key="11">
    <source>
        <dbReference type="ARBA" id="ARBA00022801"/>
    </source>
</evidence>
<reference evidence="18" key="2">
    <citation type="submission" date="2023-11" db="EMBL/GenBank/DDBJ databases">
        <title>MicrobeMod: A computational toolkit for identifying prokaryotic methylation and restriction-modification with nanopore sequencing.</title>
        <authorList>
            <person name="Crits-Christoph A."/>
            <person name="Kang S.C."/>
            <person name="Lee H."/>
            <person name="Ostrov N."/>
        </authorList>
    </citation>
    <scope>NUCLEOTIDE SEQUENCE</scope>
    <source>
        <strain evidence="18">ATCC 51242</strain>
    </source>
</reference>
<keyword evidence="14 15" id="KW-0511">Multifunctional enzyme</keyword>
<evidence type="ECO:0000256" key="5">
    <source>
        <dbReference type="ARBA" id="ARBA00005204"/>
    </source>
</evidence>
<evidence type="ECO:0000256" key="1">
    <source>
        <dbReference type="ARBA" id="ARBA00000024"/>
    </source>
</evidence>
<dbReference type="OrthoDB" id="9795769at2"/>
<evidence type="ECO:0000313" key="18">
    <source>
        <dbReference type="EMBL" id="MDX5894589.1"/>
    </source>
</evidence>
<dbReference type="Gene3D" id="3.10.20.810">
    <property type="entry name" value="Phosphoribosyl-AMP cyclohydrolase"/>
    <property type="match status" value="1"/>
</dbReference>
<feature type="region of interest" description="Phosphoribosyl-ATP pyrophosphohydrolase" evidence="15">
    <location>
        <begin position="130"/>
        <end position="216"/>
    </location>
</feature>
<sequence>MSRAERGTGRIRFDGAGLVPVVMQDAETGEVLTLAYANREAVDRTLETGEAYFYSRSRGELWHKGATSGNTQKVVEVRIDCDGDTLLYRVEPQGPACHTGERSCFYQTLAGEGVGLLPRDGREASFGATVERLAGVVAERRREMPEGSYTAHLFERGTERIAQKVGEEGVEVVIAALKDEKLAEEAADLVYHLVVLLEERGLGLEAVAKVLRDRHG</sequence>
<dbReference type="NCBIfam" id="NF000768">
    <property type="entry name" value="PRK00051.1"/>
    <property type="match status" value="1"/>
</dbReference>
<dbReference type="InterPro" id="IPR023019">
    <property type="entry name" value="His_synth_HisIE"/>
</dbReference>
<dbReference type="FunFam" id="1.10.287.1080:FF:000002">
    <property type="entry name" value="Histidine biosynthesis bifunctional protein HisIE"/>
    <property type="match status" value="1"/>
</dbReference>
<dbReference type="PANTHER" id="PTHR42945:SF1">
    <property type="entry name" value="HISTIDINE BIOSYNTHESIS BIFUNCTIONAL PROTEIN HIS7"/>
    <property type="match status" value="1"/>
</dbReference>
<comment type="pathway">
    <text evidence="5 15">Amino-acid biosynthesis; L-histidine biosynthesis; L-histidine from 5-phospho-alpha-D-ribose 1-diphosphate: step 2/9.</text>
</comment>
<evidence type="ECO:0000256" key="9">
    <source>
        <dbReference type="ARBA" id="ARBA00022605"/>
    </source>
</evidence>
<keyword evidence="9 15" id="KW-0028">Amino-acid biosynthesis</keyword>
<dbReference type="eggNOG" id="COG0140">
    <property type="taxonomic scope" value="Bacteria"/>
</dbReference>
<dbReference type="Proteomes" id="UP000025229">
    <property type="component" value="Chromosome"/>
</dbReference>
<keyword evidence="13 15" id="KW-0368">Histidine biosynthesis</keyword>
<dbReference type="GO" id="GO:0004636">
    <property type="term" value="F:phosphoribosyl-ATP diphosphatase activity"/>
    <property type="evidence" value="ECO:0007669"/>
    <property type="project" value="UniProtKB-UniRule"/>
</dbReference>
<dbReference type="HAMAP" id="MF_01020">
    <property type="entry name" value="HisE"/>
    <property type="match status" value="1"/>
</dbReference>
<dbReference type="GO" id="GO:0004635">
    <property type="term" value="F:phosphoribosyl-AMP cyclohydrolase activity"/>
    <property type="evidence" value="ECO:0007669"/>
    <property type="project" value="UniProtKB-UniRule"/>
</dbReference>
<reference evidence="17 19" key="1">
    <citation type="submission" date="2014-03" db="EMBL/GenBank/DDBJ databases">
        <title>Complete genome sequence of the Radio-Resistant Rubrobacter radiotolerans RSPS-4.</title>
        <authorList>
            <person name="Egas C.C."/>
            <person name="Barroso C.C."/>
            <person name="Froufe H.J.C."/>
            <person name="Pacheco J.J."/>
            <person name="Albuquerque L.L."/>
            <person name="da Costa M.M.S."/>
        </authorList>
    </citation>
    <scope>NUCLEOTIDE SEQUENCE [LARGE SCALE GENOMIC DNA]</scope>
    <source>
        <strain evidence="17 19">RSPS-4</strain>
    </source>
</reference>
<comment type="catalytic activity">
    <reaction evidence="1 15">
        <text>1-(5-phospho-beta-D-ribosyl)-5'-AMP + H2O = 1-(5-phospho-beta-D-ribosyl)-5-[(5-phospho-beta-D-ribosylamino)methylideneamino]imidazole-4-carboxamide</text>
        <dbReference type="Rhea" id="RHEA:20049"/>
        <dbReference type="ChEBI" id="CHEBI:15377"/>
        <dbReference type="ChEBI" id="CHEBI:58435"/>
        <dbReference type="ChEBI" id="CHEBI:59457"/>
        <dbReference type="EC" id="3.5.4.19"/>
    </reaction>
</comment>
<comment type="similarity">
    <text evidence="7 15">In the N-terminal section; belongs to the PRA-CH family.</text>
</comment>
<dbReference type="Gene3D" id="1.10.287.1080">
    <property type="entry name" value="MazG-like"/>
    <property type="match status" value="1"/>
</dbReference>
<dbReference type="Pfam" id="PF01503">
    <property type="entry name" value="PRA-PH"/>
    <property type="match status" value="1"/>
</dbReference>
<evidence type="ECO:0000256" key="14">
    <source>
        <dbReference type="ARBA" id="ARBA00023268"/>
    </source>
</evidence>
<dbReference type="SUPFAM" id="SSF141734">
    <property type="entry name" value="HisI-like"/>
    <property type="match status" value="1"/>
</dbReference>
<organism evidence="17 19">
    <name type="scientific">Rubrobacter radiotolerans</name>
    <name type="common">Arthrobacter radiotolerans</name>
    <dbReference type="NCBI Taxonomy" id="42256"/>
    <lineage>
        <taxon>Bacteria</taxon>
        <taxon>Bacillati</taxon>
        <taxon>Actinomycetota</taxon>
        <taxon>Rubrobacteria</taxon>
        <taxon>Rubrobacterales</taxon>
        <taxon>Rubrobacteraceae</taxon>
        <taxon>Rubrobacter</taxon>
    </lineage>
</organism>
<dbReference type="eggNOG" id="COG0139">
    <property type="taxonomic scope" value="Bacteria"/>
</dbReference>
<dbReference type="Proteomes" id="UP001281130">
    <property type="component" value="Unassembled WGS sequence"/>
</dbReference>
<dbReference type="InterPro" id="IPR021130">
    <property type="entry name" value="PRib-ATP_PPHydrolase-like"/>
</dbReference>
<accession>A0A023X4Q3</accession>
<comment type="similarity">
    <text evidence="6 15">In the C-terminal section; belongs to the PRA-PH family.</text>
</comment>
<dbReference type="GO" id="GO:0005524">
    <property type="term" value="F:ATP binding"/>
    <property type="evidence" value="ECO:0007669"/>
    <property type="project" value="UniProtKB-KW"/>
</dbReference>
<keyword evidence="19" id="KW-1185">Reference proteome</keyword>
<evidence type="ECO:0000256" key="13">
    <source>
        <dbReference type="ARBA" id="ARBA00023102"/>
    </source>
</evidence>
<evidence type="ECO:0000256" key="6">
    <source>
        <dbReference type="ARBA" id="ARBA00007731"/>
    </source>
</evidence>
<comment type="pathway">
    <text evidence="4 15">Amino-acid biosynthesis; L-histidine biosynthesis; L-histidine from 5-phospho-alpha-D-ribose 1-diphosphate: step 3/9.</text>
</comment>
<dbReference type="InterPro" id="IPR002496">
    <property type="entry name" value="PRib_AMP_CycHydrolase_dom"/>
</dbReference>
<keyword evidence="11 15" id="KW-0378">Hydrolase</keyword>
<protein>
    <recommendedName>
        <fullName evidence="15">Histidine biosynthesis bifunctional protein HisIE</fullName>
    </recommendedName>
    <domain>
        <recommendedName>
            <fullName evidence="15">Phosphoribosyl-AMP cyclohydrolase</fullName>
            <shortName evidence="15">PRA-CH</shortName>
            <ecNumber evidence="15">3.5.4.19</ecNumber>
        </recommendedName>
    </domain>
    <domain>
        <recommendedName>
            <fullName evidence="15">Phosphoribosyl-ATP pyrophosphatase</fullName>
            <shortName evidence="15">PRA-PH</shortName>
            <ecNumber evidence="15">3.6.1.31</ecNumber>
        </recommendedName>
    </domain>
</protein>
<dbReference type="SUPFAM" id="SSF101386">
    <property type="entry name" value="all-alpha NTP pyrophosphatases"/>
    <property type="match status" value="1"/>
</dbReference>
<feature type="domain" description="Phosphoribosyl-AMP cyclohydrolase" evidence="16">
    <location>
        <begin position="34"/>
        <end position="106"/>
    </location>
</feature>
<dbReference type="EC" id="3.5.4.19" evidence="15"/>
<dbReference type="InterPro" id="IPR038019">
    <property type="entry name" value="PRib_AMP_CycHydrolase_sf"/>
</dbReference>
<name>A0A023X4Q3_RUBRA</name>
<keyword evidence="10 15" id="KW-0547">Nucleotide-binding</keyword>
<evidence type="ECO:0000256" key="4">
    <source>
        <dbReference type="ARBA" id="ARBA00005169"/>
    </source>
</evidence>
<dbReference type="InterPro" id="IPR008179">
    <property type="entry name" value="HisE"/>
</dbReference>
<dbReference type="AlphaFoldDB" id="A0A023X4Q3"/>
<dbReference type="NCBIfam" id="TIGR03188">
    <property type="entry name" value="histidine_hisI"/>
    <property type="match status" value="1"/>
</dbReference>
<dbReference type="RefSeq" id="WP_038682281.1">
    <property type="nucleotide sequence ID" value="NZ_CP007514.1"/>
</dbReference>
<dbReference type="GO" id="GO:0000105">
    <property type="term" value="P:L-histidine biosynthetic process"/>
    <property type="evidence" value="ECO:0007669"/>
    <property type="project" value="UniProtKB-UniRule"/>
</dbReference>
<dbReference type="HOGENOM" id="CLU_048577_3_1_11"/>
<dbReference type="UniPathway" id="UPA00031">
    <property type="reaction ID" value="UER00007"/>
</dbReference>
<dbReference type="GO" id="GO:0005737">
    <property type="term" value="C:cytoplasm"/>
    <property type="evidence" value="ECO:0007669"/>
    <property type="project" value="UniProtKB-SubCell"/>
</dbReference>
<keyword evidence="12 15" id="KW-0067">ATP-binding</keyword>
<dbReference type="EMBL" id="CP007514">
    <property type="protein sequence ID" value="AHY47186.1"/>
    <property type="molecule type" value="Genomic_DNA"/>
</dbReference>
<dbReference type="HAMAP" id="MF_01021">
    <property type="entry name" value="HisI"/>
    <property type="match status" value="1"/>
</dbReference>
<evidence type="ECO:0000313" key="19">
    <source>
        <dbReference type="Proteomes" id="UP000025229"/>
    </source>
</evidence>
<dbReference type="KEGG" id="rrd:RradSPS_1903"/>
<dbReference type="HAMAP" id="MF_01019">
    <property type="entry name" value="HisIE"/>
    <property type="match status" value="1"/>
</dbReference>
<dbReference type="FunFam" id="3.10.20.810:FF:000001">
    <property type="entry name" value="Histidine biosynthesis bifunctional protein HisIE"/>
    <property type="match status" value="1"/>
</dbReference>
<gene>
    <name evidence="15" type="primary">hisI</name>
    <name evidence="15 18" type="synonym">hisIE</name>
    <name evidence="17" type="ORF">RradSPS_1903</name>
    <name evidence="18" type="ORF">SIL72_11190</name>
</gene>
<dbReference type="PANTHER" id="PTHR42945">
    <property type="entry name" value="HISTIDINE BIOSYNTHESIS BIFUNCTIONAL PROTEIN"/>
    <property type="match status" value="1"/>
</dbReference>
<dbReference type="EMBL" id="JAWXXX010000001">
    <property type="protein sequence ID" value="MDX5894589.1"/>
    <property type="molecule type" value="Genomic_DNA"/>
</dbReference>
<comment type="catalytic activity">
    <reaction evidence="2 15">
        <text>1-(5-phospho-beta-D-ribosyl)-ATP + H2O = 1-(5-phospho-beta-D-ribosyl)-5'-AMP + diphosphate + H(+)</text>
        <dbReference type="Rhea" id="RHEA:22828"/>
        <dbReference type="ChEBI" id="CHEBI:15377"/>
        <dbReference type="ChEBI" id="CHEBI:15378"/>
        <dbReference type="ChEBI" id="CHEBI:33019"/>
        <dbReference type="ChEBI" id="CHEBI:59457"/>
        <dbReference type="ChEBI" id="CHEBI:73183"/>
        <dbReference type="EC" id="3.6.1.31"/>
    </reaction>
</comment>
<keyword evidence="8 15" id="KW-0963">Cytoplasm</keyword>
<dbReference type="Pfam" id="PF01502">
    <property type="entry name" value="PRA-CH"/>
    <property type="match status" value="1"/>
</dbReference>
<dbReference type="STRING" id="42256.RradSPS_1903"/>
<evidence type="ECO:0000256" key="3">
    <source>
        <dbReference type="ARBA" id="ARBA00004496"/>
    </source>
</evidence>
<evidence type="ECO:0000256" key="7">
    <source>
        <dbReference type="ARBA" id="ARBA00008299"/>
    </source>
</evidence>
<dbReference type="NCBIfam" id="NF002747">
    <property type="entry name" value="PRK02759.1"/>
    <property type="match status" value="1"/>
</dbReference>
<evidence type="ECO:0000259" key="16">
    <source>
        <dbReference type="Pfam" id="PF01502"/>
    </source>
</evidence>
<evidence type="ECO:0000256" key="15">
    <source>
        <dbReference type="HAMAP-Rule" id="MF_01019"/>
    </source>
</evidence>